<dbReference type="KEGG" id="efe:EFER_2014"/>
<protein>
    <submittedName>
        <fullName evidence="1">Propanediol utilization: diol dehydratase reactivation PduH (Modular protein)</fullName>
    </submittedName>
</protein>
<keyword evidence="2" id="KW-1185">Reference proteome</keyword>
<accession>B7LTW2</accession>
<gene>
    <name evidence="1" type="ordered locus">EFER_2014</name>
</gene>
<dbReference type="EMBL" id="CU928158">
    <property type="protein sequence ID" value="CAQ89519.1"/>
    <property type="molecule type" value="Genomic_DNA"/>
</dbReference>
<name>B7LTW2_ESCF3</name>
<proteinExistence type="predicted"/>
<dbReference type="Pfam" id="PF02288">
    <property type="entry name" value="Dehydratase_MU"/>
    <property type="match status" value="1"/>
</dbReference>
<dbReference type="InterPro" id="IPR003208">
    <property type="entry name" value="Dehydtase/Dehydtase_re"/>
</dbReference>
<dbReference type="InterPro" id="IPR010254">
    <property type="entry name" value="B12-dep_deHydtase_bsu"/>
</dbReference>
<evidence type="ECO:0000313" key="2">
    <source>
        <dbReference type="Proteomes" id="UP000000745"/>
    </source>
</evidence>
<organism evidence="1 2">
    <name type="scientific">Escherichia fergusonii (strain ATCC 35469 / DSM 13698 / CCUG 18766 / IAM 14443 / JCM 21226 / LMG 7866 / NBRC 102419 / NCTC 12128 / CDC 0568-73)</name>
    <dbReference type="NCBI Taxonomy" id="585054"/>
    <lineage>
        <taxon>Bacteria</taxon>
        <taxon>Pseudomonadati</taxon>
        <taxon>Pseudomonadota</taxon>
        <taxon>Gammaproteobacteria</taxon>
        <taxon>Enterobacterales</taxon>
        <taxon>Enterobacteriaceae</taxon>
        <taxon>Escherichia</taxon>
    </lineage>
</organism>
<dbReference type="SUPFAM" id="SSF52968">
    <property type="entry name" value="B12-dependent dehydatase associated subunit"/>
    <property type="match status" value="1"/>
</dbReference>
<dbReference type="HOGENOM" id="CLU_1413259_0_0_6"/>
<sequence length="192" mass="21362">MHYVPYARLARPAISATFLLWCWLAVLRWTSKSHNWLLTLSPITVWLPDAAIFVAPKVHAMLSLRVCCSPGKRSWLMDVNASTPAIVIAVSKECLPLWQEVLLGIEEEGIPFVINESPFDDVTKSAWQAACHSPLLVGIACNAQQLIVHYKNLPPSAPLFTLTTQHPSHARRSTGNNAARLVKGIPFREYQA</sequence>
<reference evidence="2" key="1">
    <citation type="journal article" date="2009" name="PLoS Genet.">
        <title>Organised genome dynamics in the Escherichia coli species results in highly diverse adaptive paths.</title>
        <authorList>
            <person name="Touchon M."/>
            <person name="Hoede C."/>
            <person name="Tenaillon O."/>
            <person name="Barbe V."/>
            <person name="Baeriswyl S."/>
            <person name="Bidet P."/>
            <person name="Bingen E."/>
            <person name="Bonacorsi S."/>
            <person name="Bouchier C."/>
            <person name="Bouvet O."/>
            <person name="Calteau A."/>
            <person name="Chiapello H."/>
            <person name="Clermont O."/>
            <person name="Cruveiller S."/>
            <person name="Danchin A."/>
            <person name="Diard M."/>
            <person name="Dossat C."/>
            <person name="Karoui M.E."/>
            <person name="Frapy E."/>
            <person name="Garry L."/>
            <person name="Ghigo J.M."/>
            <person name="Gilles A.M."/>
            <person name="Johnson J."/>
            <person name="Le Bouguenec C."/>
            <person name="Lescat M."/>
            <person name="Mangenot S."/>
            <person name="Martinez-Jehanne V."/>
            <person name="Matic I."/>
            <person name="Nassif X."/>
            <person name="Oztas S."/>
            <person name="Petit M.A."/>
            <person name="Pichon C."/>
            <person name="Rouy Z."/>
            <person name="Ruf C.S."/>
            <person name="Schneider D."/>
            <person name="Tourret J."/>
            <person name="Vacherie B."/>
            <person name="Vallenet D."/>
            <person name="Medigue C."/>
            <person name="Rocha E.P.C."/>
            <person name="Denamur E."/>
        </authorList>
    </citation>
    <scope>NUCLEOTIDE SEQUENCE [LARGE SCALE GENOMIC DNA]</scope>
    <source>
        <strain evidence="2">ATCC 35469 / DSM 13698 / BCRC 15582 / CCUG 18766 / IAM 14443 / JCM 21226 / LMG 7866 / NBRC 102419 / NCTC 12128 / CDC 0568-73</strain>
    </source>
</reference>
<dbReference type="Gene3D" id="3.40.50.10150">
    <property type="entry name" value="B12-dependent dehydatase associated subunit"/>
    <property type="match status" value="1"/>
</dbReference>
<dbReference type="AlphaFoldDB" id="B7LTW2"/>
<evidence type="ECO:0000313" key="1">
    <source>
        <dbReference type="EMBL" id="CAQ89519.1"/>
    </source>
</evidence>
<dbReference type="Proteomes" id="UP000000745">
    <property type="component" value="Chromosome"/>
</dbReference>